<sequence>MGCLILILLVASSDFADQTGPSRLERRASAPAKHTVDGRHTYLLFPLRPGTRPDTSHPEPLKFAPSFTEPVGMHIGHTEHYQHNTSEGIAEWAKLIPAGGHVVYIDDDDDGGDGSRPRAYTVTLFHQLKCLDVIRAQYAAPQVPAPPLLRHCMNYLRQSVLCRPNLRIESVKNSVGTAIRSYDAVCRDWTTVYEEAQRNHEQYAARVQSAAGRE</sequence>
<comment type="similarity">
    <text evidence="3">Belongs to the ustYa family.</text>
</comment>
<evidence type="ECO:0000256" key="3">
    <source>
        <dbReference type="ARBA" id="ARBA00035112"/>
    </source>
</evidence>
<reference evidence="5 6" key="1">
    <citation type="journal article" date="2012" name="Appl. Environ. Microbiol.">
        <title>Short-read sequencing for genomic analysis of the brown rot fungus Fibroporia radiculosa.</title>
        <authorList>
            <person name="Tang J.D."/>
            <person name="Perkins A.D."/>
            <person name="Sonstegard T.S."/>
            <person name="Schroeder S.G."/>
            <person name="Burgess S.C."/>
            <person name="Diehl S.V."/>
        </authorList>
    </citation>
    <scope>NUCLEOTIDE SEQUENCE [LARGE SCALE GENOMIC DNA]</scope>
    <source>
        <strain evidence="5 6">TFFH 294</strain>
    </source>
</reference>
<dbReference type="PANTHER" id="PTHR33365">
    <property type="entry name" value="YALI0B05434P"/>
    <property type="match status" value="1"/>
</dbReference>
<proteinExistence type="inferred from homology"/>
<dbReference type="RefSeq" id="XP_012185451.1">
    <property type="nucleotide sequence ID" value="XM_012330061.1"/>
</dbReference>
<feature type="signal peptide" evidence="4">
    <location>
        <begin position="1"/>
        <end position="18"/>
    </location>
</feature>
<organism evidence="5 6">
    <name type="scientific">Fibroporia radiculosa</name>
    <dbReference type="NCBI Taxonomy" id="599839"/>
    <lineage>
        <taxon>Eukaryota</taxon>
        <taxon>Fungi</taxon>
        <taxon>Dikarya</taxon>
        <taxon>Basidiomycota</taxon>
        <taxon>Agaricomycotina</taxon>
        <taxon>Agaricomycetes</taxon>
        <taxon>Polyporales</taxon>
        <taxon>Fibroporiaceae</taxon>
        <taxon>Fibroporia</taxon>
    </lineage>
</organism>
<dbReference type="Pfam" id="PF11807">
    <property type="entry name" value="UstYa"/>
    <property type="match status" value="1"/>
</dbReference>
<evidence type="ECO:0000256" key="4">
    <source>
        <dbReference type="SAM" id="SignalP"/>
    </source>
</evidence>
<dbReference type="InterPro" id="IPR021765">
    <property type="entry name" value="UstYa-like"/>
</dbReference>
<keyword evidence="6" id="KW-1185">Reference proteome</keyword>
<evidence type="ECO:0000256" key="2">
    <source>
        <dbReference type="ARBA" id="ARBA00023002"/>
    </source>
</evidence>
<dbReference type="GO" id="GO:0016491">
    <property type="term" value="F:oxidoreductase activity"/>
    <property type="evidence" value="ECO:0007669"/>
    <property type="project" value="UniProtKB-KW"/>
</dbReference>
<accession>J4GHC1</accession>
<keyword evidence="4" id="KW-0732">Signal</keyword>
<gene>
    <name evidence="5" type="ORF">FIBRA_08409</name>
</gene>
<dbReference type="EMBL" id="HE797237">
    <property type="protein sequence ID" value="CCM06168.1"/>
    <property type="molecule type" value="Genomic_DNA"/>
</dbReference>
<evidence type="ECO:0000313" key="6">
    <source>
        <dbReference type="Proteomes" id="UP000006352"/>
    </source>
</evidence>
<dbReference type="Proteomes" id="UP000006352">
    <property type="component" value="Unassembled WGS sequence"/>
</dbReference>
<evidence type="ECO:0000256" key="1">
    <source>
        <dbReference type="ARBA" id="ARBA00004685"/>
    </source>
</evidence>
<dbReference type="GeneID" id="24101068"/>
<comment type="pathway">
    <text evidence="1">Mycotoxin biosynthesis.</text>
</comment>
<dbReference type="PANTHER" id="PTHR33365:SF11">
    <property type="entry name" value="TAT PATHWAY SIGNAL SEQUENCE"/>
    <property type="match status" value="1"/>
</dbReference>
<name>J4GHC1_9APHY</name>
<dbReference type="HOGENOM" id="CLU_042941_8_0_1"/>
<keyword evidence="2" id="KW-0560">Oxidoreductase</keyword>
<feature type="chain" id="PRO_5003778074" evidence="4">
    <location>
        <begin position="19"/>
        <end position="214"/>
    </location>
</feature>
<dbReference type="InParanoid" id="J4GHC1"/>
<dbReference type="STRING" id="599839.J4GHC1"/>
<dbReference type="GO" id="GO:0043386">
    <property type="term" value="P:mycotoxin biosynthetic process"/>
    <property type="evidence" value="ECO:0007669"/>
    <property type="project" value="InterPro"/>
</dbReference>
<protein>
    <submittedName>
        <fullName evidence="5">Uncharacterized protein</fullName>
    </submittedName>
</protein>
<dbReference type="OrthoDB" id="3687641at2759"/>
<dbReference type="AlphaFoldDB" id="J4GHC1"/>
<evidence type="ECO:0000313" key="5">
    <source>
        <dbReference type="EMBL" id="CCM06168.1"/>
    </source>
</evidence>